<feature type="compositionally biased region" description="Polar residues" evidence="1">
    <location>
        <begin position="80"/>
        <end position="91"/>
    </location>
</feature>
<dbReference type="Proteomes" id="UP001142489">
    <property type="component" value="Unassembled WGS sequence"/>
</dbReference>
<protein>
    <submittedName>
        <fullName evidence="2">Uncharacterized protein</fullName>
    </submittedName>
</protein>
<keyword evidence="3" id="KW-1185">Reference proteome</keyword>
<evidence type="ECO:0000313" key="2">
    <source>
        <dbReference type="EMBL" id="KAJ7303343.1"/>
    </source>
</evidence>
<proteinExistence type="predicted"/>
<evidence type="ECO:0000256" key="1">
    <source>
        <dbReference type="SAM" id="MobiDB-lite"/>
    </source>
</evidence>
<name>A0A9Q1AQE4_9SAUR</name>
<feature type="region of interest" description="Disordered" evidence="1">
    <location>
        <begin position="53"/>
        <end position="94"/>
    </location>
</feature>
<gene>
    <name evidence="2" type="ORF">JRQ81_012286</name>
</gene>
<dbReference type="AlphaFoldDB" id="A0A9Q1AQE4"/>
<evidence type="ECO:0000313" key="3">
    <source>
        <dbReference type="Proteomes" id="UP001142489"/>
    </source>
</evidence>
<organism evidence="2 3">
    <name type="scientific">Phrynocephalus forsythii</name>
    <dbReference type="NCBI Taxonomy" id="171643"/>
    <lineage>
        <taxon>Eukaryota</taxon>
        <taxon>Metazoa</taxon>
        <taxon>Chordata</taxon>
        <taxon>Craniata</taxon>
        <taxon>Vertebrata</taxon>
        <taxon>Euteleostomi</taxon>
        <taxon>Lepidosauria</taxon>
        <taxon>Squamata</taxon>
        <taxon>Bifurcata</taxon>
        <taxon>Unidentata</taxon>
        <taxon>Episquamata</taxon>
        <taxon>Toxicofera</taxon>
        <taxon>Iguania</taxon>
        <taxon>Acrodonta</taxon>
        <taxon>Agamidae</taxon>
        <taxon>Agaminae</taxon>
        <taxon>Phrynocephalus</taxon>
    </lineage>
</organism>
<feature type="compositionally biased region" description="Basic and acidic residues" evidence="1">
    <location>
        <begin position="57"/>
        <end position="70"/>
    </location>
</feature>
<dbReference type="EMBL" id="JAPFRF010000024">
    <property type="protein sequence ID" value="KAJ7303343.1"/>
    <property type="molecule type" value="Genomic_DNA"/>
</dbReference>
<comment type="caution">
    <text evidence="2">The sequence shown here is derived from an EMBL/GenBank/DDBJ whole genome shotgun (WGS) entry which is preliminary data.</text>
</comment>
<sequence>MGLMLSFLGTGETELISLHFVSGQKGKNQTPDISSICKAGKKQDNHNSMALLKRTKHEAGKEKNPWLERGKKQRGRPPSTGKNTSPATQGTDVCELTVQKNYQEKGTRKHIQQNTFKSISDLNKHNRISSPKNFQKFTILGHTGKFKLP</sequence>
<accession>A0A9Q1AQE4</accession>
<reference evidence="2" key="1">
    <citation type="journal article" date="2023" name="DNA Res.">
        <title>Chromosome-level genome assembly of Phrynocephalus forsythii using third-generation DNA sequencing and Hi-C analysis.</title>
        <authorList>
            <person name="Qi Y."/>
            <person name="Zhao W."/>
            <person name="Zhao Y."/>
            <person name="Niu C."/>
            <person name="Cao S."/>
            <person name="Zhang Y."/>
        </authorList>
    </citation>
    <scope>NUCLEOTIDE SEQUENCE</scope>
    <source>
        <tissue evidence="2">Muscle</tissue>
    </source>
</reference>